<comment type="caution">
    <text evidence="8">The sequence shown here is derived from an EMBL/GenBank/DDBJ whole genome shotgun (WGS) entry which is preliminary data.</text>
</comment>
<dbReference type="AlphaFoldDB" id="M8DIX6"/>
<dbReference type="Pfam" id="PF02417">
    <property type="entry name" value="Chromate_transp"/>
    <property type="match status" value="2"/>
</dbReference>
<evidence type="ECO:0000256" key="3">
    <source>
        <dbReference type="ARBA" id="ARBA00022475"/>
    </source>
</evidence>
<dbReference type="EMBL" id="APBN01000002">
    <property type="protein sequence ID" value="EMT53387.1"/>
    <property type="molecule type" value="Genomic_DNA"/>
</dbReference>
<feature type="transmembrane region" description="Helical" evidence="7">
    <location>
        <begin position="25"/>
        <end position="47"/>
    </location>
</feature>
<feature type="transmembrane region" description="Helical" evidence="7">
    <location>
        <begin position="129"/>
        <end position="147"/>
    </location>
</feature>
<name>M8DIX6_9BACL</name>
<evidence type="ECO:0000256" key="7">
    <source>
        <dbReference type="SAM" id="Phobius"/>
    </source>
</evidence>
<feature type="transmembrane region" description="Helical" evidence="7">
    <location>
        <begin position="373"/>
        <end position="403"/>
    </location>
</feature>
<evidence type="ECO:0000256" key="5">
    <source>
        <dbReference type="ARBA" id="ARBA00022989"/>
    </source>
</evidence>
<feature type="transmembrane region" description="Helical" evidence="7">
    <location>
        <begin position="159"/>
        <end position="191"/>
    </location>
</feature>
<feature type="transmembrane region" description="Helical" evidence="7">
    <location>
        <begin position="307"/>
        <end position="329"/>
    </location>
</feature>
<evidence type="ECO:0000256" key="6">
    <source>
        <dbReference type="ARBA" id="ARBA00023136"/>
    </source>
</evidence>
<keyword evidence="9" id="KW-1185">Reference proteome</keyword>
<dbReference type="PATRIC" id="fig|1300222.3.peg.1069"/>
<dbReference type="RefSeq" id="WP_003386843.1">
    <property type="nucleotide sequence ID" value="NZ_APBN01000002.1"/>
</dbReference>
<comment type="subcellular location">
    <subcellularLocation>
        <location evidence="1">Cell membrane</location>
        <topology evidence="1">Multi-pass membrane protein</topology>
    </subcellularLocation>
</comment>
<dbReference type="PIRSF" id="PIRSF004810">
    <property type="entry name" value="ChrA"/>
    <property type="match status" value="1"/>
</dbReference>
<dbReference type="InterPro" id="IPR014047">
    <property type="entry name" value="Chr_Tranpt_l_chain"/>
</dbReference>
<dbReference type="PANTHER" id="PTHR33567:SF3">
    <property type="entry name" value="CHROMATE ION TRANSPORTER (EUROFUNG)"/>
    <property type="match status" value="1"/>
</dbReference>
<feature type="transmembrane region" description="Helical" evidence="7">
    <location>
        <begin position="96"/>
        <end position="117"/>
    </location>
</feature>
<protein>
    <submittedName>
        <fullName evidence="8">Chromate transporter</fullName>
    </submittedName>
</protein>
<reference evidence="8 9" key="1">
    <citation type="submission" date="2013-03" db="EMBL/GenBank/DDBJ databases">
        <title>Assembly of a new bacterial strain Brevibacillus borstelensis AK1.</title>
        <authorList>
            <person name="Rajan I."/>
            <person name="PoliReddy D."/>
            <person name="Sugumar T."/>
            <person name="Rathinam K."/>
            <person name="Alqarawi S."/>
            <person name="Khalil A.B."/>
            <person name="Sivakumar N."/>
        </authorList>
    </citation>
    <scope>NUCLEOTIDE SEQUENCE [LARGE SCALE GENOMIC DNA]</scope>
    <source>
        <strain evidence="8 9">AK1</strain>
    </source>
</reference>
<comment type="similarity">
    <text evidence="2">Belongs to the chromate ion transporter (CHR) (TC 2.A.51) family.</text>
</comment>
<sequence length="405" mass="43489">MLELEPMLSKERQTKQNQWRNVKEIFLVATKLGLTSFGGPVAHLGYFHNEYVRKRKWLDDQAYADLVALCQFLPGPASSQAGIGIGVIRGGIWGGVAAWIGFTLPSVLLLACFASFLSAANSLDAGWIHGLKIVAVAIVVQAVLSMGQKLAPDRIRATIAMLTAAVCLMWPTAAVQVLVILLAGAFGCLAWKQSDHSPDSELRVPISRTSGLLCLLLFFALLVLLPILSHIGGPSWISLSDHFYRAGSLVFGGGHVVLPLLDSELVRAGYLSKEQFLAGYGAAQAVPGPLFTFAGYLGAMIGGWSGALFATIAMFLPAFLLVIGTLPFWHTLRKNPRIQGALRAINAAVVGILLAALYHPIWTSSIQSSADFALAGFLFCLLVFWKTPPWIVVIIGALGGWMLPL</sequence>
<dbReference type="STRING" id="1300222.I532_05225"/>
<evidence type="ECO:0000256" key="4">
    <source>
        <dbReference type="ARBA" id="ARBA00022692"/>
    </source>
</evidence>
<keyword evidence="4 7" id="KW-0812">Transmembrane</keyword>
<proteinExistence type="inferred from homology"/>
<dbReference type="InterPro" id="IPR003370">
    <property type="entry name" value="Chromate_transpt"/>
</dbReference>
<dbReference type="NCBIfam" id="TIGR00937">
    <property type="entry name" value="2A51"/>
    <property type="match status" value="1"/>
</dbReference>
<keyword evidence="6 7" id="KW-0472">Membrane</keyword>
<dbReference type="GO" id="GO:0015109">
    <property type="term" value="F:chromate transmembrane transporter activity"/>
    <property type="evidence" value="ECO:0007669"/>
    <property type="project" value="InterPro"/>
</dbReference>
<feature type="transmembrane region" description="Helical" evidence="7">
    <location>
        <begin position="341"/>
        <end position="361"/>
    </location>
</feature>
<dbReference type="PANTHER" id="PTHR33567">
    <property type="entry name" value="CHROMATE ION TRANSPORTER (EUROFUNG)"/>
    <property type="match status" value="1"/>
</dbReference>
<dbReference type="Proteomes" id="UP000012081">
    <property type="component" value="Unassembled WGS sequence"/>
</dbReference>
<feature type="transmembrane region" description="Helical" evidence="7">
    <location>
        <begin position="212"/>
        <end position="231"/>
    </location>
</feature>
<evidence type="ECO:0000256" key="1">
    <source>
        <dbReference type="ARBA" id="ARBA00004651"/>
    </source>
</evidence>
<keyword evidence="5 7" id="KW-1133">Transmembrane helix</keyword>
<keyword evidence="3" id="KW-1003">Cell membrane</keyword>
<organism evidence="8 9">
    <name type="scientific">Brevibacillus borstelensis AK1</name>
    <dbReference type="NCBI Taxonomy" id="1300222"/>
    <lineage>
        <taxon>Bacteria</taxon>
        <taxon>Bacillati</taxon>
        <taxon>Bacillota</taxon>
        <taxon>Bacilli</taxon>
        <taxon>Bacillales</taxon>
        <taxon>Paenibacillaceae</taxon>
        <taxon>Brevibacillus</taxon>
    </lineage>
</organism>
<dbReference type="GO" id="GO:0005886">
    <property type="term" value="C:plasma membrane"/>
    <property type="evidence" value="ECO:0007669"/>
    <property type="project" value="UniProtKB-SubCell"/>
</dbReference>
<accession>M8DIX6</accession>
<gene>
    <name evidence="8" type="ORF">I532_05225</name>
</gene>
<evidence type="ECO:0000256" key="2">
    <source>
        <dbReference type="ARBA" id="ARBA00005262"/>
    </source>
</evidence>
<evidence type="ECO:0000313" key="9">
    <source>
        <dbReference type="Proteomes" id="UP000012081"/>
    </source>
</evidence>
<evidence type="ECO:0000313" key="8">
    <source>
        <dbReference type="EMBL" id="EMT53387.1"/>
    </source>
</evidence>